<sequence length="68" mass="7993">MNIYNLNLCKLLLPTRRVSDVQGTMFLLIQHHEEYFSFDIVILTLRLQTSLDNANCHSVNTHPHELDR</sequence>
<dbReference type="AlphaFoldDB" id="A4G4I4"/>
<name>A4G4I4_HERAR</name>
<evidence type="ECO:0000313" key="1">
    <source>
        <dbReference type="EMBL" id="CAL61421.1"/>
    </source>
</evidence>
<evidence type="ECO:0000313" key="2">
    <source>
        <dbReference type="Proteomes" id="UP000006697"/>
    </source>
</evidence>
<dbReference type="EMBL" id="CU207211">
    <property type="protein sequence ID" value="CAL61421.1"/>
    <property type="molecule type" value="Genomic_DNA"/>
</dbReference>
<accession>A4G4I4</accession>
<keyword evidence="2" id="KW-1185">Reference proteome</keyword>
<organism evidence="1 2">
    <name type="scientific">Herminiimonas arsenicoxydans</name>
    <dbReference type="NCBI Taxonomy" id="204773"/>
    <lineage>
        <taxon>Bacteria</taxon>
        <taxon>Pseudomonadati</taxon>
        <taxon>Pseudomonadota</taxon>
        <taxon>Betaproteobacteria</taxon>
        <taxon>Burkholderiales</taxon>
        <taxon>Oxalobacteraceae</taxon>
        <taxon>Herminiimonas</taxon>
    </lineage>
</organism>
<gene>
    <name evidence="1" type="ordered locus">HEAR1246</name>
</gene>
<dbReference type="Proteomes" id="UP000006697">
    <property type="component" value="Chromosome"/>
</dbReference>
<dbReference type="KEGG" id="har:HEAR1246"/>
<protein>
    <submittedName>
        <fullName evidence="1">Uncharacterized protein</fullName>
    </submittedName>
</protein>
<dbReference type="HOGENOM" id="CLU_2788205_0_0_4"/>
<dbReference type="STRING" id="204773.HEAR1246"/>
<reference evidence="1 2" key="1">
    <citation type="journal article" date="2007" name="PLoS Genet.">
        <title>A tale of two oxidation states: bacterial colonization of arsenic-rich environments.</title>
        <authorList>
            <person name="Muller D."/>
            <person name="Medigue C."/>
            <person name="Koechler S."/>
            <person name="Barbe V."/>
            <person name="Barakat M."/>
            <person name="Talla E."/>
            <person name="Bonnefoy V."/>
            <person name="Krin E."/>
            <person name="Arsene-Ploetze F."/>
            <person name="Carapito C."/>
            <person name="Chandler M."/>
            <person name="Cournoyer B."/>
            <person name="Cruveiller S."/>
            <person name="Dossat C."/>
            <person name="Duval S."/>
            <person name="Heymann M."/>
            <person name="Leize E."/>
            <person name="Lieutaud A."/>
            <person name="Lievremont D."/>
            <person name="Makita Y."/>
            <person name="Mangenot S."/>
            <person name="Nitschke W."/>
            <person name="Ortet P."/>
            <person name="Perdrial N."/>
            <person name="Schoepp B."/>
            <person name="Siguier N."/>
            <person name="Simeonova D.D."/>
            <person name="Rouy Z."/>
            <person name="Segurens B."/>
            <person name="Turlin E."/>
            <person name="Vallenet D."/>
            <person name="Van Dorsselaer A."/>
            <person name="Weiss S."/>
            <person name="Weissenbach J."/>
            <person name="Lett M.C."/>
            <person name="Danchin A."/>
            <person name="Bertin P.N."/>
        </authorList>
    </citation>
    <scope>NUCLEOTIDE SEQUENCE [LARGE SCALE GENOMIC DNA]</scope>
    <source>
        <strain evidence="2">ULPAs1</strain>
    </source>
</reference>
<proteinExistence type="predicted"/>